<keyword evidence="5" id="KW-0508">mRNA splicing</keyword>
<keyword evidence="2" id="KW-0677">Repeat</keyword>
<evidence type="ECO:0000313" key="10">
    <source>
        <dbReference type="EMBL" id="KAJ4963981.1"/>
    </source>
</evidence>
<evidence type="ECO:0000256" key="6">
    <source>
        <dbReference type="ARBA" id="ARBA00023274"/>
    </source>
</evidence>
<dbReference type="PANTHER" id="PTHR46247:SF1">
    <property type="entry name" value="CRS2-ASSOCIATED FACTOR 1, CHLOROPLASTIC"/>
    <property type="match status" value="1"/>
</dbReference>
<dbReference type="Pfam" id="PF01985">
    <property type="entry name" value="CRS1_YhbY"/>
    <property type="match status" value="2"/>
</dbReference>
<name>A0A9Q0HCB6_9MAGN</name>
<dbReference type="PANTHER" id="PTHR46247">
    <property type="entry name" value="CRS2-ASSOCIATED FACTOR 1, CHLOROPLASTIC"/>
    <property type="match status" value="1"/>
</dbReference>
<dbReference type="AlphaFoldDB" id="A0A9Q0HCB6"/>
<keyword evidence="4" id="KW-0809">Transit peptide</keyword>
<evidence type="ECO:0000256" key="4">
    <source>
        <dbReference type="ARBA" id="ARBA00022946"/>
    </source>
</evidence>
<dbReference type="Gene3D" id="3.30.110.60">
    <property type="entry name" value="YhbY-like"/>
    <property type="match status" value="2"/>
</dbReference>
<dbReference type="OrthoDB" id="2021019at2759"/>
<gene>
    <name evidence="10" type="ORF">NE237_023920</name>
</gene>
<dbReference type="GO" id="GO:0003723">
    <property type="term" value="F:RNA binding"/>
    <property type="evidence" value="ECO:0007669"/>
    <property type="project" value="UniProtKB-UniRule"/>
</dbReference>
<dbReference type="FunFam" id="3.30.110.60:FF:000002">
    <property type="entry name" value="CRS2-associated factor 1, chloroplastic"/>
    <property type="match status" value="2"/>
</dbReference>
<keyword evidence="1" id="KW-0507">mRNA processing</keyword>
<keyword evidence="6" id="KW-0687">Ribonucleoprotein</keyword>
<dbReference type="InterPro" id="IPR044599">
    <property type="entry name" value="CAF1P_plant"/>
</dbReference>
<feature type="compositionally biased region" description="Basic and acidic residues" evidence="8">
    <location>
        <begin position="523"/>
        <end position="539"/>
    </location>
</feature>
<dbReference type="InterPro" id="IPR035920">
    <property type="entry name" value="YhbY-like_sf"/>
</dbReference>
<feature type="domain" description="CRM" evidence="9">
    <location>
        <begin position="367"/>
        <end position="463"/>
    </location>
</feature>
<dbReference type="InterPro" id="IPR001890">
    <property type="entry name" value="RNA-binding_CRM"/>
</dbReference>
<proteinExistence type="predicted"/>
<organism evidence="10 11">
    <name type="scientific">Protea cynaroides</name>
    <dbReference type="NCBI Taxonomy" id="273540"/>
    <lineage>
        <taxon>Eukaryota</taxon>
        <taxon>Viridiplantae</taxon>
        <taxon>Streptophyta</taxon>
        <taxon>Embryophyta</taxon>
        <taxon>Tracheophyta</taxon>
        <taxon>Spermatophyta</taxon>
        <taxon>Magnoliopsida</taxon>
        <taxon>Proteales</taxon>
        <taxon>Proteaceae</taxon>
        <taxon>Protea</taxon>
    </lineage>
</organism>
<evidence type="ECO:0000256" key="2">
    <source>
        <dbReference type="ARBA" id="ARBA00022737"/>
    </source>
</evidence>
<evidence type="ECO:0000256" key="1">
    <source>
        <dbReference type="ARBA" id="ARBA00022664"/>
    </source>
</evidence>
<evidence type="ECO:0000256" key="8">
    <source>
        <dbReference type="SAM" id="MobiDB-lite"/>
    </source>
</evidence>
<evidence type="ECO:0000313" key="11">
    <source>
        <dbReference type="Proteomes" id="UP001141806"/>
    </source>
</evidence>
<protein>
    <recommendedName>
        <fullName evidence="9">CRM domain-containing protein</fullName>
    </recommendedName>
</protein>
<feature type="compositionally biased region" description="Low complexity" evidence="8">
    <location>
        <begin position="64"/>
        <end position="103"/>
    </location>
</feature>
<feature type="region of interest" description="Disordered" evidence="8">
    <location>
        <begin position="1"/>
        <end position="29"/>
    </location>
</feature>
<dbReference type="GO" id="GO:0000373">
    <property type="term" value="P:Group II intron splicing"/>
    <property type="evidence" value="ECO:0007669"/>
    <property type="project" value="InterPro"/>
</dbReference>
<keyword evidence="3 7" id="KW-0694">RNA-binding</keyword>
<dbReference type="SMART" id="SM01103">
    <property type="entry name" value="CRS1_YhbY"/>
    <property type="match status" value="2"/>
</dbReference>
<reference evidence="10" key="1">
    <citation type="journal article" date="2023" name="Plant J.">
        <title>The genome of the king protea, Protea cynaroides.</title>
        <authorList>
            <person name="Chang J."/>
            <person name="Duong T.A."/>
            <person name="Schoeman C."/>
            <person name="Ma X."/>
            <person name="Roodt D."/>
            <person name="Barker N."/>
            <person name="Li Z."/>
            <person name="Van de Peer Y."/>
            <person name="Mizrachi E."/>
        </authorList>
    </citation>
    <scope>NUCLEOTIDE SEQUENCE</scope>
    <source>
        <tissue evidence="10">Young leaves</tissue>
    </source>
</reference>
<accession>A0A9Q0HCB6</accession>
<dbReference type="GO" id="GO:0006397">
    <property type="term" value="P:mRNA processing"/>
    <property type="evidence" value="ECO:0007669"/>
    <property type="project" value="UniProtKB-KW"/>
</dbReference>
<dbReference type="SUPFAM" id="SSF75471">
    <property type="entry name" value="YhbY-like"/>
    <property type="match status" value="2"/>
</dbReference>
<feature type="region of interest" description="Disordered" evidence="8">
    <location>
        <begin position="63"/>
        <end position="123"/>
    </location>
</feature>
<keyword evidence="11" id="KW-1185">Reference proteome</keyword>
<dbReference type="PROSITE" id="PS51295">
    <property type="entry name" value="CRM"/>
    <property type="match status" value="2"/>
</dbReference>
<evidence type="ECO:0000256" key="5">
    <source>
        <dbReference type="ARBA" id="ARBA00023187"/>
    </source>
</evidence>
<feature type="region of interest" description="Disordered" evidence="8">
    <location>
        <begin position="207"/>
        <end position="228"/>
    </location>
</feature>
<dbReference type="GO" id="GO:1990904">
    <property type="term" value="C:ribonucleoprotein complex"/>
    <property type="evidence" value="ECO:0007669"/>
    <property type="project" value="UniProtKB-KW"/>
</dbReference>
<dbReference type="Proteomes" id="UP001141806">
    <property type="component" value="Unassembled WGS sequence"/>
</dbReference>
<evidence type="ECO:0000259" key="9">
    <source>
        <dbReference type="PROSITE" id="PS51295"/>
    </source>
</evidence>
<evidence type="ECO:0000256" key="7">
    <source>
        <dbReference type="PROSITE-ProRule" id="PRU00626"/>
    </source>
</evidence>
<evidence type="ECO:0000256" key="3">
    <source>
        <dbReference type="ARBA" id="ARBA00022884"/>
    </source>
</evidence>
<dbReference type="EMBL" id="JAMYWD010000008">
    <property type="protein sequence ID" value="KAJ4963981.1"/>
    <property type="molecule type" value="Genomic_DNA"/>
</dbReference>
<feature type="domain" description="CRM" evidence="9">
    <location>
        <begin position="249"/>
        <end position="345"/>
    </location>
</feature>
<feature type="region of interest" description="Disordered" evidence="8">
    <location>
        <begin position="519"/>
        <end position="541"/>
    </location>
</feature>
<sequence>MAVRTSPAAPAPLTIFVPKPPSHRPGTEIRFSRWNNANAEKFIRHEREQKEIEDEIRRERRFKSASIIAVNSSSAASTTTKSNNESFKSVGTPSSPSRSSIPGKKSKYSKNPDHDPTSSDYHPAFRRFSKVSKVPAVEGDVGVSVGENGVAYRVPNAPFEFQYSYTETPKVKPLALREPPFAPFGPTTMPRPWTGRAPLPTSKKKLPEFDSFRLPPPHKKGVKPVQAPGPYLAGSGPKYVKSREEIMGEPLTEEEIKELVQSCLKSRRQLNMGRDGLTHNMLENIHALWKRRRLCKIKCKGVSTVDMDNVCQQLEEKTGGKVIYSKGGVLFLFRGRHYNYKTRPRFPLMLWKPVTPVYPRLIQQVPEGLTLAEVTEMRKRGRKLPPICKLGRNGVYSHLINHVREAFEECELVRINCSGMRGSDYKKIGGKLKDLVPCVLISFEHEHILMWRGRDWESSLYKPEDDCKETKEIETYTVVAESPNHADSLPAECKGTLQLCASTSSTEDVLDIRNTSMCSSVSDDSKMEGTEDTLSHAETDVQSTSATLVGSTAMKTDESESISYSRTVDGDSASTSVVVTNTTINDSDSTLSKSADDELEAVAVGAGHHLASVPASDGIITHDELLDAAGYSHDCRQLASSSLACTEGVKLLLQQAVENGSAVVLGHSCLDANNVFERAISLAKTAPPGPVFKQRQQNLLVWKREKQKHGDLEEEIVVVSEKKGTVKKSSRSQRMKDLTEVCPDMVPHGSLGVDEIAKLLA</sequence>
<comment type="caution">
    <text evidence="10">The sequence shown here is derived from an EMBL/GenBank/DDBJ whole genome shotgun (WGS) entry which is preliminary data.</text>
</comment>